<dbReference type="PANTHER" id="PTHR35795">
    <property type="entry name" value="SLR1885 PROTEIN"/>
    <property type="match status" value="1"/>
</dbReference>
<evidence type="ECO:0000256" key="6">
    <source>
        <dbReference type="ARBA" id="ARBA00049417"/>
    </source>
</evidence>
<dbReference type="PROSITE" id="PS51831">
    <property type="entry name" value="HD"/>
    <property type="match status" value="1"/>
</dbReference>
<dbReference type="InterPro" id="IPR006674">
    <property type="entry name" value="HD_domain"/>
</dbReference>
<dbReference type="STRING" id="1458985.BJP34_12585"/>
<keyword evidence="4 8" id="KW-0378">Hydrolase</keyword>
<evidence type="ECO:0000256" key="1">
    <source>
        <dbReference type="ARBA" id="ARBA00012506"/>
    </source>
</evidence>
<comment type="catalytic activity">
    <reaction evidence="6">
        <text>P(1),P(4)-bis(5'-adenosyl) tetraphosphate + H2O = 2 ADP + 2 H(+)</text>
        <dbReference type="Rhea" id="RHEA:24252"/>
        <dbReference type="ChEBI" id="CHEBI:15377"/>
        <dbReference type="ChEBI" id="CHEBI:15378"/>
        <dbReference type="ChEBI" id="CHEBI:58141"/>
        <dbReference type="ChEBI" id="CHEBI:456216"/>
        <dbReference type="EC" id="3.6.1.41"/>
    </reaction>
</comment>
<keyword evidence="5" id="KW-0408">Iron</keyword>
<dbReference type="InterPro" id="IPR003607">
    <property type="entry name" value="HD/PDEase_dom"/>
</dbReference>
<evidence type="ECO:0000256" key="2">
    <source>
        <dbReference type="ARBA" id="ARBA00022723"/>
    </source>
</evidence>
<dbReference type="InterPro" id="IPR051094">
    <property type="entry name" value="Diverse_Catalytic_Enzymes"/>
</dbReference>
<proteinExistence type="predicted"/>
<protein>
    <recommendedName>
        <fullName evidence="1">bis(5'-nucleosyl)-tetraphosphatase (symmetrical)</fullName>
        <ecNumber evidence="1">3.6.1.41</ecNumber>
    </recommendedName>
</protein>
<evidence type="ECO:0000313" key="9">
    <source>
        <dbReference type="Proteomes" id="UP000177870"/>
    </source>
</evidence>
<gene>
    <name evidence="8" type="ORF">BJP34_12585</name>
</gene>
<dbReference type="EMBL" id="CP017599">
    <property type="protein sequence ID" value="AOX00175.1"/>
    <property type="molecule type" value="Genomic_DNA"/>
</dbReference>
<keyword evidence="3" id="KW-0547">Nucleotide-binding</keyword>
<dbReference type="RefSeq" id="WP_070392642.1">
    <property type="nucleotide sequence ID" value="NZ_CP017599.1"/>
</dbReference>
<name>A0A1D8TRD8_9CYAN</name>
<evidence type="ECO:0000256" key="5">
    <source>
        <dbReference type="ARBA" id="ARBA00023004"/>
    </source>
</evidence>
<evidence type="ECO:0000313" key="8">
    <source>
        <dbReference type="EMBL" id="AOX00175.1"/>
    </source>
</evidence>
<dbReference type="GO" id="GO:0046872">
    <property type="term" value="F:metal ion binding"/>
    <property type="evidence" value="ECO:0007669"/>
    <property type="project" value="UniProtKB-KW"/>
</dbReference>
<dbReference type="EC" id="3.6.1.41" evidence="1"/>
<dbReference type="Pfam" id="PF01966">
    <property type="entry name" value="HD"/>
    <property type="match status" value="1"/>
</dbReference>
<keyword evidence="2" id="KW-0479">Metal-binding</keyword>
<dbReference type="NCBIfam" id="TIGR00488">
    <property type="entry name" value="bis(5'-nucleosyl)-tetraphosphatase (symmetrical) YqeK"/>
    <property type="match status" value="1"/>
</dbReference>
<accession>A0A1D8TRD8</accession>
<dbReference type="KEGG" id="mpro:BJP34_12585"/>
<evidence type="ECO:0000256" key="4">
    <source>
        <dbReference type="ARBA" id="ARBA00022801"/>
    </source>
</evidence>
<dbReference type="AlphaFoldDB" id="A0A1D8TRD8"/>
<dbReference type="PANTHER" id="PTHR35795:SF1">
    <property type="entry name" value="BIS(5'-NUCLEOSYL)-TETRAPHOSPHATASE, SYMMETRICAL"/>
    <property type="match status" value="1"/>
</dbReference>
<dbReference type="CDD" id="cd00077">
    <property type="entry name" value="HDc"/>
    <property type="match status" value="1"/>
</dbReference>
<dbReference type="SUPFAM" id="SSF109604">
    <property type="entry name" value="HD-domain/PDEase-like"/>
    <property type="match status" value="1"/>
</dbReference>
<organism evidence="8 9">
    <name type="scientific">Moorena producens PAL-8-15-08-1</name>
    <dbReference type="NCBI Taxonomy" id="1458985"/>
    <lineage>
        <taxon>Bacteria</taxon>
        <taxon>Bacillati</taxon>
        <taxon>Cyanobacteriota</taxon>
        <taxon>Cyanophyceae</taxon>
        <taxon>Coleofasciculales</taxon>
        <taxon>Coleofasciculaceae</taxon>
        <taxon>Moorena</taxon>
    </lineage>
</organism>
<sequence>MRDQVLTWLADNVPSSRLQHILRVEQMSVELAELHHLNAQQAGQAGLLHDLAKCFKPERLLQMARDNGIEVDPVCEAAPHLLHADVSAIVAQEQFGVKDEAVLEAIALHTLGREGMTPLSCVVFIADTIEPGRGDTPDLLALRNLSKQDLYKTVWLACDYSLKFLLESPRPIHQRMILTRNWAQQMSRKTTAKRESKTDCVNA</sequence>
<reference evidence="9" key="1">
    <citation type="submission" date="2016-10" db="EMBL/GenBank/DDBJ databases">
        <title>Comparative genomics uncovers the prolific and rare metabolic potential of the cyanobacterial genus Moorea.</title>
        <authorList>
            <person name="Leao T."/>
            <person name="Castelao G."/>
            <person name="Korobeynikov A."/>
            <person name="Monroe E.A."/>
            <person name="Podell S."/>
            <person name="Glukhov E."/>
            <person name="Allen E."/>
            <person name="Gerwick W.H."/>
            <person name="Gerwick L."/>
        </authorList>
    </citation>
    <scope>NUCLEOTIDE SEQUENCE [LARGE SCALE GENOMIC DNA]</scope>
    <source>
        <strain evidence="9">PAL-8-15-08-1</strain>
    </source>
</reference>
<dbReference type="InterPro" id="IPR005249">
    <property type="entry name" value="YqeK"/>
</dbReference>
<dbReference type="Proteomes" id="UP000177870">
    <property type="component" value="Chromosome"/>
</dbReference>
<evidence type="ECO:0000259" key="7">
    <source>
        <dbReference type="PROSITE" id="PS51831"/>
    </source>
</evidence>
<dbReference type="GO" id="GO:0000166">
    <property type="term" value="F:nucleotide binding"/>
    <property type="evidence" value="ECO:0007669"/>
    <property type="project" value="UniProtKB-KW"/>
</dbReference>
<dbReference type="OrthoDB" id="5295945at2"/>
<feature type="domain" description="HD" evidence="7">
    <location>
        <begin position="17"/>
        <end position="132"/>
    </location>
</feature>
<evidence type="ECO:0000256" key="3">
    <source>
        <dbReference type="ARBA" id="ARBA00022741"/>
    </source>
</evidence>
<dbReference type="GO" id="GO:0008803">
    <property type="term" value="F:bis(5'-nucleosyl)-tetraphosphatase (symmetrical) activity"/>
    <property type="evidence" value="ECO:0007669"/>
    <property type="project" value="UniProtKB-EC"/>
</dbReference>
<dbReference type="Gene3D" id="1.10.3210.10">
    <property type="entry name" value="Hypothetical protein af1432"/>
    <property type="match status" value="1"/>
</dbReference>
<dbReference type="SMART" id="SM00471">
    <property type="entry name" value="HDc"/>
    <property type="match status" value="1"/>
</dbReference>